<protein>
    <recommendedName>
        <fullName evidence="3">DUF4288 domain-containing protein</fullName>
    </recommendedName>
</protein>
<proteinExistence type="predicted"/>
<evidence type="ECO:0000313" key="2">
    <source>
        <dbReference type="Proteomes" id="UP000254927"/>
    </source>
</evidence>
<dbReference type="EMBL" id="UGQW01000002">
    <property type="protein sequence ID" value="STZ67256.1"/>
    <property type="molecule type" value="Genomic_DNA"/>
</dbReference>
<evidence type="ECO:0008006" key="3">
    <source>
        <dbReference type="Google" id="ProtNLM"/>
    </source>
</evidence>
<dbReference type="Proteomes" id="UP000254927">
    <property type="component" value="Unassembled WGS sequence"/>
</dbReference>
<name>A0A378TWI2_NEIEL</name>
<gene>
    <name evidence="1" type="ORF">NCTC10660_00730</name>
</gene>
<sequence length="123" mass="14196">MPNTRSPTGWYYCSYLLRLTLAGSPSAQDPEARFLSYENTVLIRADSSLEAYDKTLRIARENETSYTNEHQQDVQWKLVGITDILPIYEVLGDGAEIAFTSRPPRKLKNLQKWVLPRERFAEN</sequence>
<dbReference type="RefSeq" id="WP_074896249.1">
    <property type="nucleotide sequence ID" value="NZ_UGQW01000002.1"/>
</dbReference>
<dbReference type="GeneID" id="93351731"/>
<dbReference type="InterPro" id="IPR025630">
    <property type="entry name" value="DUF4288"/>
</dbReference>
<dbReference type="Pfam" id="PF14119">
    <property type="entry name" value="DUF4288"/>
    <property type="match status" value="1"/>
</dbReference>
<dbReference type="AlphaFoldDB" id="A0A378TWI2"/>
<evidence type="ECO:0000313" key="1">
    <source>
        <dbReference type="EMBL" id="STZ67256.1"/>
    </source>
</evidence>
<reference evidence="1 2" key="1">
    <citation type="submission" date="2018-06" db="EMBL/GenBank/DDBJ databases">
        <authorList>
            <consortium name="Pathogen Informatics"/>
            <person name="Doyle S."/>
        </authorList>
    </citation>
    <scope>NUCLEOTIDE SEQUENCE [LARGE SCALE GENOMIC DNA]</scope>
    <source>
        <strain evidence="1 2">NCTC10660</strain>
    </source>
</reference>
<accession>A0A378TWI2</accession>
<organism evidence="1 2">
    <name type="scientific">Neisseria elongata</name>
    <dbReference type="NCBI Taxonomy" id="495"/>
    <lineage>
        <taxon>Bacteria</taxon>
        <taxon>Pseudomonadati</taxon>
        <taxon>Pseudomonadota</taxon>
        <taxon>Betaproteobacteria</taxon>
        <taxon>Neisseriales</taxon>
        <taxon>Neisseriaceae</taxon>
        <taxon>Neisseria</taxon>
    </lineage>
</organism>